<dbReference type="OrthoDB" id="10040691at2759"/>
<name>A0A8J1XF69_OWEFU</name>
<accession>A0A8J1XF69</accession>
<keyword evidence="3" id="KW-1185">Reference proteome</keyword>
<dbReference type="InterPro" id="IPR006627">
    <property type="entry name" value="TDU_repeat"/>
</dbReference>
<organism evidence="2 3">
    <name type="scientific">Owenia fusiformis</name>
    <name type="common">Polychaete worm</name>
    <dbReference type="NCBI Taxonomy" id="6347"/>
    <lineage>
        <taxon>Eukaryota</taxon>
        <taxon>Metazoa</taxon>
        <taxon>Spiralia</taxon>
        <taxon>Lophotrochozoa</taxon>
        <taxon>Annelida</taxon>
        <taxon>Polychaeta</taxon>
        <taxon>Sedentaria</taxon>
        <taxon>Canalipalpata</taxon>
        <taxon>Sabellida</taxon>
        <taxon>Oweniida</taxon>
        <taxon>Oweniidae</taxon>
        <taxon>Owenia</taxon>
    </lineage>
</organism>
<gene>
    <name evidence="2" type="ORF">OFUS_LOCUS11282</name>
</gene>
<feature type="compositionally biased region" description="Low complexity" evidence="1">
    <location>
        <begin position="238"/>
        <end position="258"/>
    </location>
</feature>
<feature type="region of interest" description="Disordered" evidence="1">
    <location>
        <begin position="139"/>
        <end position="192"/>
    </location>
</feature>
<proteinExistence type="predicted"/>
<dbReference type="InterPro" id="IPR028184">
    <property type="entry name" value="VGLL4"/>
</dbReference>
<dbReference type="GO" id="GO:0001223">
    <property type="term" value="F:transcription coactivator binding"/>
    <property type="evidence" value="ECO:0007669"/>
    <property type="project" value="TreeGrafter"/>
</dbReference>
<comment type="caution">
    <text evidence="2">The sequence shown here is derived from an EMBL/GenBank/DDBJ whole genome shotgun (WGS) entry which is preliminary data.</text>
</comment>
<evidence type="ECO:0000313" key="3">
    <source>
        <dbReference type="Proteomes" id="UP000749559"/>
    </source>
</evidence>
<dbReference type="SMART" id="SM00711">
    <property type="entry name" value="TDU"/>
    <property type="match status" value="3"/>
</dbReference>
<dbReference type="PANTHER" id="PTHR17604">
    <property type="entry name" value="TRANSCRIPTION COFACTOR VESTIGIAL-LIKE PROTEIN 4"/>
    <property type="match status" value="1"/>
</dbReference>
<dbReference type="PANTHER" id="PTHR17604:SF7">
    <property type="entry name" value="TONDU-DOMAIN-CONTAINING GROWTH INHIBITOR, ISOFORM A"/>
    <property type="match status" value="1"/>
</dbReference>
<evidence type="ECO:0000256" key="1">
    <source>
        <dbReference type="SAM" id="MobiDB-lite"/>
    </source>
</evidence>
<protein>
    <submittedName>
        <fullName evidence="2">Uncharacterized protein</fullName>
    </submittedName>
</protein>
<feature type="compositionally biased region" description="Polar residues" evidence="1">
    <location>
        <begin position="163"/>
        <end position="181"/>
    </location>
</feature>
<dbReference type="Proteomes" id="UP000749559">
    <property type="component" value="Unassembled WGS sequence"/>
</dbReference>
<reference evidence="2" key="1">
    <citation type="submission" date="2022-03" db="EMBL/GenBank/DDBJ databases">
        <authorList>
            <person name="Martin C."/>
        </authorList>
    </citation>
    <scope>NUCLEOTIDE SEQUENCE</scope>
</reference>
<feature type="region of interest" description="Disordered" evidence="1">
    <location>
        <begin position="314"/>
        <end position="352"/>
    </location>
</feature>
<evidence type="ECO:0000313" key="2">
    <source>
        <dbReference type="EMBL" id="CAH1785183.1"/>
    </source>
</evidence>
<feature type="compositionally biased region" description="Pro residues" evidence="1">
    <location>
        <begin position="327"/>
        <end position="343"/>
    </location>
</feature>
<dbReference type="EMBL" id="CAIIXF020000005">
    <property type="protein sequence ID" value="CAH1785183.1"/>
    <property type="molecule type" value="Genomic_DNA"/>
</dbReference>
<dbReference type="Pfam" id="PF15245">
    <property type="entry name" value="VGLL4"/>
    <property type="match status" value="1"/>
</dbReference>
<sequence>MMETPLDVLSRAASLVRSDDNIRREAAMKQQALLDARSSPTKHLPTKMYKYQRHIGRTELPQSLNFDPERTQQFNIKKCAGTQTAGTQTQFTTFPDGYQPTAPQALPQSSRLYVNPSYLPPPPLATTSYLTLPTATMTTTVTSHRRHSNDTPPLSPEALSPTGPLNLSMQNMQTNSNTDTHSQSEKNHRKSVITCAPLKDDITINTSRGITSVEFCDPDIEEHFRRSLGARYTEIRSKPSSPTPSGRTPSPTSVTSPSLHQVSISGSVDDHFKKALGENTWSKINHEQEDSLNMKMDSVDDHFAKALGTTWLKIKDKAGSGESSPSNSPPPTHSPPLSRPPPSGSHQTVLSV</sequence>
<feature type="region of interest" description="Disordered" evidence="1">
    <location>
        <begin position="231"/>
        <end position="259"/>
    </location>
</feature>
<dbReference type="AlphaFoldDB" id="A0A8J1XF69"/>
<dbReference type="GO" id="GO:0045892">
    <property type="term" value="P:negative regulation of DNA-templated transcription"/>
    <property type="evidence" value="ECO:0007669"/>
    <property type="project" value="TreeGrafter"/>
</dbReference>